<keyword evidence="10" id="KW-1185">Reference proteome</keyword>
<evidence type="ECO:0000256" key="6">
    <source>
        <dbReference type="ARBA" id="ARBA00023125"/>
    </source>
</evidence>
<comment type="similarity">
    <text evidence="1 8">Belongs to the SOS response-associated peptidase family.</text>
</comment>
<dbReference type="PANTHER" id="PTHR13604:SF0">
    <property type="entry name" value="ABASIC SITE PROCESSING PROTEIN HMCES"/>
    <property type="match status" value="1"/>
</dbReference>
<dbReference type="Pfam" id="PF02586">
    <property type="entry name" value="SRAP"/>
    <property type="match status" value="1"/>
</dbReference>
<keyword evidence="2 8" id="KW-0645">Protease</keyword>
<keyword evidence="6" id="KW-0238">DNA-binding</keyword>
<dbReference type="Proteomes" id="UP000706039">
    <property type="component" value="Unassembled WGS sequence"/>
</dbReference>
<accession>A0ABS7PXP2</accession>
<dbReference type="RefSeq" id="WP_222993481.1">
    <property type="nucleotide sequence ID" value="NZ_JAINVV010000014.1"/>
</dbReference>
<dbReference type="Gene3D" id="3.90.1680.10">
    <property type="entry name" value="SOS response associated peptidase-like"/>
    <property type="match status" value="1"/>
</dbReference>
<keyword evidence="3" id="KW-0227">DNA damage</keyword>
<reference evidence="9 10" key="1">
    <citation type="submission" date="2021-08" db="EMBL/GenBank/DDBJ databases">
        <authorList>
            <person name="Tuo L."/>
        </authorList>
    </citation>
    <scope>NUCLEOTIDE SEQUENCE [LARGE SCALE GENOMIC DNA]</scope>
    <source>
        <strain evidence="9 10">JCM 31229</strain>
    </source>
</reference>
<evidence type="ECO:0000256" key="5">
    <source>
        <dbReference type="ARBA" id="ARBA00023124"/>
    </source>
</evidence>
<evidence type="ECO:0000256" key="2">
    <source>
        <dbReference type="ARBA" id="ARBA00022670"/>
    </source>
</evidence>
<dbReference type="SUPFAM" id="SSF143081">
    <property type="entry name" value="BB1717-like"/>
    <property type="match status" value="1"/>
</dbReference>
<name>A0ABS7PXP2_9SPHN</name>
<proteinExistence type="inferred from homology"/>
<evidence type="ECO:0000256" key="4">
    <source>
        <dbReference type="ARBA" id="ARBA00022801"/>
    </source>
</evidence>
<evidence type="ECO:0000256" key="8">
    <source>
        <dbReference type="RuleBase" id="RU364100"/>
    </source>
</evidence>
<evidence type="ECO:0000256" key="3">
    <source>
        <dbReference type="ARBA" id="ARBA00022763"/>
    </source>
</evidence>
<evidence type="ECO:0000313" key="9">
    <source>
        <dbReference type="EMBL" id="MBY8826135.1"/>
    </source>
</evidence>
<keyword evidence="7" id="KW-0456">Lyase</keyword>
<keyword evidence="4 8" id="KW-0378">Hydrolase</keyword>
<dbReference type="PANTHER" id="PTHR13604">
    <property type="entry name" value="DC12-RELATED"/>
    <property type="match status" value="1"/>
</dbReference>
<dbReference type="EC" id="3.4.-.-" evidence="8"/>
<dbReference type="EMBL" id="JAINVV010000014">
    <property type="protein sequence ID" value="MBY8826135.1"/>
    <property type="molecule type" value="Genomic_DNA"/>
</dbReference>
<gene>
    <name evidence="9" type="ORF">K7G82_27790</name>
</gene>
<evidence type="ECO:0000256" key="7">
    <source>
        <dbReference type="ARBA" id="ARBA00023239"/>
    </source>
</evidence>
<dbReference type="InterPro" id="IPR036590">
    <property type="entry name" value="SRAP-like"/>
</dbReference>
<evidence type="ECO:0000256" key="1">
    <source>
        <dbReference type="ARBA" id="ARBA00008136"/>
    </source>
</evidence>
<dbReference type="InterPro" id="IPR003738">
    <property type="entry name" value="SRAP"/>
</dbReference>
<evidence type="ECO:0000313" key="10">
    <source>
        <dbReference type="Proteomes" id="UP000706039"/>
    </source>
</evidence>
<protein>
    <recommendedName>
        <fullName evidence="8">Abasic site processing protein</fullName>
        <ecNumber evidence="8">3.4.-.-</ecNumber>
    </recommendedName>
</protein>
<organism evidence="9 10">
    <name type="scientific">Sphingomonas colocasiae</name>
    <dbReference type="NCBI Taxonomy" id="1848973"/>
    <lineage>
        <taxon>Bacteria</taxon>
        <taxon>Pseudomonadati</taxon>
        <taxon>Pseudomonadota</taxon>
        <taxon>Alphaproteobacteria</taxon>
        <taxon>Sphingomonadales</taxon>
        <taxon>Sphingomonadaceae</taxon>
        <taxon>Sphingomonas</taxon>
    </lineage>
</organism>
<comment type="caution">
    <text evidence="9">The sequence shown here is derived from an EMBL/GenBank/DDBJ whole genome shotgun (WGS) entry which is preliminary data.</text>
</comment>
<keyword evidence="5" id="KW-0190">Covalent protein-DNA linkage</keyword>
<sequence>MCNLYRNDVSGKEIAEAVDAVIGGDSLWAAGYVAPGKPGAVILGGPGDREIAIMNWGFETRRPRKVAPKEGQAPYVSEYWTNARNLDGNLWRPIANPAQRCLVPFTRFSEPKGKADRKDAKDLYWWFTVDDQPLPCFAGIWRPGFDAPEFAFLTTEPNPIVAAVHPKAMPVILLAEDHDRWLNGSLDDALSLQAAYPSQLMRVE</sequence>